<dbReference type="RefSeq" id="YP_009102199.1">
    <property type="nucleotide sequence ID" value="NC_025447.1"/>
</dbReference>
<protein>
    <submittedName>
        <fullName evidence="1">Uncharacterized protein</fullName>
    </submittedName>
</protein>
<gene>
    <name evidence="1" type="primary">612</name>
    <name evidence="1" type="ORF">PBI_121Q_612</name>
</gene>
<sequence length="98" mass="11095">MSNIYKRIGEVLEGNGIINSVLAYDNDEEVVLIGAGFTRTGSVEVDGEIADVYTLVKKRKVVFVDDVHTLKDLKKLRDKIGMSSTIDKPYLQRWNTKY</sequence>
<dbReference type="Proteomes" id="UP000029889">
    <property type="component" value="Segment"/>
</dbReference>
<dbReference type="GeneID" id="22111652"/>
<evidence type="ECO:0000313" key="2">
    <source>
        <dbReference type="Proteomes" id="UP000029889"/>
    </source>
</evidence>
<name>A0A097EYK6_9CAUD</name>
<organism evidence="1 2">
    <name type="scientific">Escherichia phage 121Q</name>
    <dbReference type="NCBI Taxonomy" id="1555202"/>
    <lineage>
        <taxon>Viruses</taxon>
        <taxon>Duplodnaviria</taxon>
        <taxon>Heunggongvirae</taxon>
        <taxon>Uroviricota</taxon>
        <taxon>Caudoviricetes</taxon>
        <taxon>Asteriusvirus</taxon>
        <taxon>Asteriusvirus av121Q</taxon>
    </lineage>
</organism>
<keyword evidence="2" id="KW-1185">Reference proteome</keyword>
<reference evidence="1 2" key="1">
    <citation type="submission" date="2014-09" db="EMBL/GenBank/DDBJ databases">
        <authorList>
            <person name="Lapin J.S."/>
            <person name="Pope W.H."/>
            <person name="Hua J."/>
            <person name="Ford M.E."/>
            <person name="Conway J.F."/>
            <person name="Hatfull G.F."/>
            <person name="Hendrix R.W."/>
        </authorList>
    </citation>
    <scope>NUCLEOTIDE SEQUENCE [LARGE SCALE GENOMIC DNA]</scope>
</reference>
<dbReference type="EMBL" id="KM507819">
    <property type="protein sequence ID" value="AIT14502.1"/>
    <property type="molecule type" value="Genomic_DNA"/>
</dbReference>
<proteinExistence type="predicted"/>
<accession>A0A097EYK6</accession>
<dbReference type="KEGG" id="vg:22111652"/>
<evidence type="ECO:0000313" key="1">
    <source>
        <dbReference type="EMBL" id="AIT14502.1"/>
    </source>
</evidence>